<reference evidence="1 2" key="1">
    <citation type="submission" date="2014-04" db="EMBL/GenBank/DDBJ databases">
        <authorList>
            <consortium name="DOE Joint Genome Institute"/>
            <person name="Kuo A."/>
            <person name="Girlanda M."/>
            <person name="Perotto S."/>
            <person name="Kohler A."/>
            <person name="Nagy L.G."/>
            <person name="Floudas D."/>
            <person name="Copeland A."/>
            <person name="Barry K.W."/>
            <person name="Cichocki N."/>
            <person name="Veneault-Fourrey C."/>
            <person name="LaButti K."/>
            <person name="Lindquist E.A."/>
            <person name="Lipzen A."/>
            <person name="Lundell T."/>
            <person name="Morin E."/>
            <person name="Murat C."/>
            <person name="Sun H."/>
            <person name="Tunlid A."/>
            <person name="Henrissat B."/>
            <person name="Grigoriev I.V."/>
            <person name="Hibbett D.S."/>
            <person name="Martin F."/>
            <person name="Nordberg H.P."/>
            <person name="Cantor M.N."/>
            <person name="Hua S.X."/>
        </authorList>
    </citation>
    <scope>NUCLEOTIDE SEQUENCE [LARGE SCALE GENOMIC DNA]</scope>
    <source>
        <strain evidence="1 2">MUT 4182</strain>
    </source>
</reference>
<name>A0A0C3LNK5_9AGAM</name>
<feature type="non-terminal residue" evidence="1">
    <location>
        <position position="1"/>
    </location>
</feature>
<proteinExistence type="predicted"/>
<dbReference type="Pfam" id="PF13424">
    <property type="entry name" value="TPR_12"/>
    <property type="match status" value="1"/>
</dbReference>
<protein>
    <recommendedName>
        <fullName evidence="3">MalT-like TPR region domain-containing protein</fullName>
    </recommendedName>
</protein>
<reference evidence="2" key="2">
    <citation type="submission" date="2015-01" db="EMBL/GenBank/DDBJ databases">
        <title>Evolutionary Origins and Diversification of the Mycorrhizal Mutualists.</title>
        <authorList>
            <consortium name="DOE Joint Genome Institute"/>
            <consortium name="Mycorrhizal Genomics Consortium"/>
            <person name="Kohler A."/>
            <person name="Kuo A."/>
            <person name="Nagy L.G."/>
            <person name="Floudas D."/>
            <person name="Copeland A."/>
            <person name="Barry K.W."/>
            <person name="Cichocki N."/>
            <person name="Veneault-Fourrey C."/>
            <person name="LaButti K."/>
            <person name="Lindquist E.A."/>
            <person name="Lipzen A."/>
            <person name="Lundell T."/>
            <person name="Morin E."/>
            <person name="Murat C."/>
            <person name="Riley R."/>
            <person name="Ohm R."/>
            <person name="Sun H."/>
            <person name="Tunlid A."/>
            <person name="Henrissat B."/>
            <person name="Grigoriev I.V."/>
            <person name="Hibbett D.S."/>
            <person name="Martin F."/>
        </authorList>
    </citation>
    <scope>NUCLEOTIDE SEQUENCE [LARGE SCALE GENOMIC DNA]</scope>
    <source>
        <strain evidence="2">MUT 4182</strain>
    </source>
</reference>
<dbReference type="OrthoDB" id="5231159at2759"/>
<gene>
    <name evidence="1" type="ORF">M407DRAFT_78674</name>
</gene>
<dbReference type="STRING" id="1051891.A0A0C3LNK5"/>
<dbReference type="InterPro" id="IPR011990">
    <property type="entry name" value="TPR-like_helical_dom_sf"/>
</dbReference>
<evidence type="ECO:0000313" key="2">
    <source>
        <dbReference type="Proteomes" id="UP000054248"/>
    </source>
</evidence>
<sequence>AGDDEDSEQRHRQALELKIANFGTDSLNTAFGYNALGEALLRKDEFAEAEEVLIKAIVIREAKGPAFNAAVSRENLACVYETQGRWAQAKELRTRNREKMVCSHYKASNPVNSIRASLTICLAVSRDNVLDGRADEM</sequence>
<dbReference type="SUPFAM" id="SSF48452">
    <property type="entry name" value="TPR-like"/>
    <property type="match status" value="1"/>
</dbReference>
<dbReference type="EMBL" id="KN823096">
    <property type="protein sequence ID" value="KIO22957.1"/>
    <property type="molecule type" value="Genomic_DNA"/>
</dbReference>
<organism evidence="1 2">
    <name type="scientific">Tulasnella calospora MUT 4182</name>
    <dbReference type="NCBI Taxonomy" id="1051891"/>
    <lineage>
        <taxon>Eukaryota</taxon>
        <taxon>Fungi</taxon>
        <taxon>Dikarya</taxon>
        <taxon>Basidiomycota</taxon>
        <taxon>Agaricomycotina</taxon>
        <taxon>Agaricomycetes</taxon>
        <taxon>Cantharellales</taxon>
        <taxon>Tulasnellaceae</taxon>
        <taxon>Tulasnella</taxon>
    </lineage>
</organism>
<keyword evidence="2" id="KW-1185">Reference proteome</keyword>
<evidence type="ECO:0000313" key="1">
    <source>
        <dbReference type="EMBL" id="KIO22957.1"/>
    </source>
</evidence>
<dbReference type="Gene3D" id="1.25.40.10">
    <property type="entry name" value="Tetratricopeptide repeat domain"/>
    <property type="match status" value="1"/>
</dbReference>
<dbReference type="AlphaFoldDB" id="A0A0C3LNK5"/>
<accession>A0A0C3LNK5</accession>
<evidence type="ECO:0008006" key="3">
    <source>
        <dbReference type="Google" id="ProtNLM"/>
    </source>
</evidence>
<dbReference type="Proteomes" id="UP000054248">
    <property type="component" value="Unassembled WGS sequence"/>
</dbReference>
<dbReference type="HOGENOM" id="CLU_120095_2_0_1"/>